<feature type="non-terminal residue" evidence="1">
    <location>
        <position position="136"/>
    </location>
</feature>
<comment type="caution">
    <text evidence="1">The sequence shown here is derived from an EMBL/GenBank/DDBJ whole genome shotgun (WGS) entry which is preliminary data.</text>
</comment>
<name>A0ACA9SRA0_9GLOM</name>
<gene>
    <name evidence="1" type="ORF">RPERSI_LOCUS34358</name>
</gene>
<keyword evidence="2" id="KW-1185">Reference proteome</keyword>
<evidence type="ECO:0000313" key="1">
    <source>
        <dbReference type="EMBL" id="CAG8846873.1"/>
    </source>
</evidence>
<dbReference type="EMBL" id="CAJVQC010153261">
    <property type="protein sequence ID" value="CAG8846873.1"/>
    <property type="molecule type" value="Genomic_DNA"/>
</dbReference>
<accession>A0ACA9SRA0</accession>
<reference evidence="1" key="1">
    <citation type="submission" date="2021-06" db="EMBL/GenBank/DDBJ databases">
        <authorList>
            <person name="Kallberg Y."/>
            <person name="Tangrot J."/>
            <person name="Rosling A."/>
        </authorList>
    </citation>
    <scope>NUCLEOTIDE SEQUENCE</scope>
    <source>
        <strain evidence="1">MA461A</strain>
    </source>
</reference>
<protein>
    <submittedName>
        <fullName evidence="1">34554_t:CDS:1</fullName>
    </submittedName>
</protein>
<evidence type="ECO:0000313" key="2">
    <source>
        <dbReference type="Proteomes" id="UP000789920"/>
    </source>
</evidence>
<feature type="non-terminal residue" evidence="1">
    <location>
        <position position="1"/>
    </location>
</feature>
<sequence>SPLIIMPDASHSDFVPFTFKWPHWGSNVSIAGSFDDPYSPWSPIPMTKSDSSSNFVITLNLKSSTPYYYKFVVDGQWVLDSDEEAHPDSGGHYNHVVCVPPPPVMKSDNDQDVVQGTNGTKEEEQEWQLVHPEETS</sequence>
<organism evidence="1 2">
    <name type="scientific">Racocetra persica</name>
    <dbReference type="NCBI Taxonomy" id="160502"/>
    <lineage>
        <taxon>Eukaryota</taxon>
        <taxon>Fungi</taxon>
        <taxon>Fungi incertae sedis</taxon>
        <taxon>Mucoromycota</taxon>
        <taxon>Glomeromycotina</taxon>
        <taxon>Glomeromycetes</taxon>
        <taxon>Diversisporales</taxon>
        <taxon>Gigasporaceae</taxon>
        <taxon>Racocetra</taxon>
    </lineage>
</organism>
<dbReference type="Proteomes" id="UP000789920">
    <property type="component" value="Unassembled WGS sequence"/>
</dbReference>
<proteinExistence type="predicted"/>